<dbReference type="PRINTS" id="PR02089">
    <property type="entry name" value="HAUSAUGMINL3"/>
</dbReference>
<proteinExistence type="inferred from homology"/>
<dbReference type="AlphaFoldDB" id="A0A2G8L1H4"/>
<keyword evidence="9" id="KW-0131">Cell cycle</keyword>
<evidence type="ECO:0000313" key="12">
    <source>
        <dbReference type="EMBL" id="PIK54106.1"/>
    </source>
</evidence>
<reference evidence="12 13" key="1">
    <citation type="journal article" date="2017" name="PLoS Biol.">
        <title>The sea cucumber genome provides insights into morphological evolution and visceral regeneration.</title>
        <authorList>
            <person name="Zhang X."/>
            <person name="Sun L."/>
            <person name="Yuan J."/>
            <person name="Sun Y."/>
            <person name="Gao Y."/>
            <person name="Zhang L."/>
            <person name="Li S."/>
            <person name="Dai H."/>
            <person name="Hamel J.F."/>
            <person name="Liu C."/>
            <person name="Yu Y."/>
            <person name="Liu S."/>
            <person name="Lin W."/>
            <person name="Guo K."/>
            <person name="Jin S."/>
            <person name="Xu P."/>
            <person name="Storey K.B."/>
            <person name="Huan P."/>
            <person name="Zhang T."/>
            <person name="Zhou Y."/>
            <person name="Zhang J."/>
            <person name="Lin C."/>
            <person name="Li X."/>
            <person name="Xing L."/>
            <person name="Huo D."/>
            <person name="Sun M."/>
            <person name="Wang L."/>
            <person name="Mercier A."/>
            <person name="Li F."/>
            <person name="Yang H."/>
            <person name="Xiang J."/>
        </authorList>
    </citation>
    <scope>NUCLEOTIDE SEQUENCE [LARGE SCALE GENOMIC DNA]</scope>
    <source>
        <strain evidence="12">Shaxun</strain>
        <tissue evidence="12">Muscle</tissue>
    </source>
</reference>
<dbReference type="InterPro" id="IPR032733">
    <property type="entry name" value="HAUS3_N"/>
</dbReference>
<name>A0A2G8L1H4_STIJA</name>
<dbReference type="GO" id="GO:0072686">
    <property type="term" value="C:mitotic spindle"/>
    <property type="evidence" value="ECO:0007669"/>
    <property type="project" value="TreeGrafter"/>
</dbReference>
<dbReference type="InterPro" id="IPR026206">
    <property type="entry name" value="HAUS3"/>
</dbReference>
<evidence type="ECO:0000256" key="2">
    <source>
        <dbReference type="ARBA" id="ARBA00009645"/>
    </source>
</evidence>
<dbReference type="GO" id="GO:0005815">
    <property type="term" value="C:microtubule organizing center"/>
    <property type="evidence" value="ECO:0007669"/>
    <property type="project" value="TreeGrafter"/>
</dbReference>
<gene>
    <name evidence="12" type="ORF">BSL78_08985</name>
</gene>
<dbReference type="GO" id="GO:0031023">
    <property type="term" value="P:microtubule organizing center organization"/>
    <property type="evidence" value="ECO:0007669"/>
    <property type="project" value="TreeGrafter"/>
</dbReference>
<comment type="similarity">
    <text evidence="2">Belongs to the HAUS3 family.</text>
</comment>
<dbReference type="STRING" id="307972.A0A2G8L1H4"/>
<evidence type="ECO:0000256" key="10">
    <source>
        <dbReference type="SAM" id="Coils"/>
    </source>
</evidence>
<dbReference type="PANTHER" id="PTHR19378">
    <property type="entry name" value="GOLGIN- RELATED"/>
    <property type="match status" value="1"/>
</dbReference>
<keyword evidence="6" id="KW-0498">Mitosis</keyword>
<dbReference type="GO" id="GO:0070652">
    <property type="term" value="C:HAUS complex"/>
    <property type="evidence" value="ECO:0007669"/>
    <property type="project" value="InterPro"/>
</dbReference>
<evidence type="ECO:0000256" key="9">
    <source>
        <dbReference type="ARBA" id="ARBA00023306"/>
    </source>
</evidence>
<feature type="coiled-coil region" evidence="10">
    <location>
        <begin position="88"/>
        <end position="115"/>
    </location>
</feature>
<dbReference type="EMBL" id="MRZV01000263">
    <property type="protein sequence ID" value="PIK54106.1"/>
    <property type="molecule type" value="Genomic_DNA"/>
</dbReference>
<protein>
    <submittedName>
        <fullName evidence="12">Putative HAUS augmin-like complex subunit 3</fullName>
    </submittedName>
</protein>
<keyword evidence="8" id="KW-0206">Cytoskeleton</keyword>
<evidence type="ECO:0000256" key="1">
    <source>
        <dbReference type="ARBA" id="ARBA00004186"/>
    </source>
</evidence>
<feature type="domain" description="HAUS augmin-like complex subunit 3 N-terminal" evidence="11">
    <location>
        <begin position="29"/>
        <end position="286"/>
    </location>
</feature>
<dbReference type="Proteomes" id="UP000230750">
    <property type="component" value="Unassembled WGS sequence"/>
</dbReference>
<comment type="subcellular location">
    <subcellularLocation>
        <location evidence="1">Cytoplasm</location>
        <location evidence="1">Cytoskeleton</location>
        <location evidence="1">Spindle</location>
    </subcellularLocation>
</comment>
<dbReference type="Pfam" id="PF14932">
    <property type="entry name" value="HAUS-augmin3"/>
    <property type="match status" value="1"/>
</dbReference>
<keyword evidence="13" id="KW-1185">Reference proteome</keyword>
<evidence type="ECO:0000256" key="4">
    <source>
        <dbReference type="ARBA" id="ARBA00022618"/>
    </source>
</evidence>
<comment type="caution">
    <text evidence="12">The sequence shown here is derived from an EMBL/GenBank/DDBJ whole genome shotgun (WGS) entry which is preliminary data.</text>
</comment>
<dbReference type="PANTHER" id="PTHR19378:SF0">
    <property type="entry name" value="HAUS AUGMIN-LIKE COMPLEX SUBUNIT 3"/>
    <property type="match status" value="1"/>
</dbReference>
<keyword evidence="4" id="KW-0132">Cell division</keyword>
<keyword evidence="5" id="KW-0493">Microtubule</keyword>
<evidence type="ECO:0000259" key="11">
    <source>
        <dbReference type="Pfam" id="PF14932"/>
    </source>
</evidence>
<accession>A0A2G8L1H4</accession>
<evidence type="ECO:0000256" key="5">
    <source>
        <dbReference type="ARBA" id="ARBA00022701"/>
    </source>
</evidence>
<keyword evidence="7 10" id="KW-0175">Coiled coil</keyword>
<sequence length="613" mass="70053">MSSGTQFVESLKKLHYPSTRKLQSEGFDWLFDNEEALPFLDWFCHNVSSSNVLTSQEIKQYNLLQSSSESEILSGEQLEAALEVTSLTQDEELTAEEIEAEIDMLQDQLKALEKRKPLLIHHRNKLSVHQTALTHKASNLGSSEAGLKRQNKQLKEQLQTTTALLNSSLDDLSSSSSGLISLYTGSQTDSLTSVPFLSQVNLRQYHTAEDKFTHELKAFTKKQFFEGIADLAGYSQTDEFKLLNISDPQSLLVKGEGPQVREGECHELDRLKTLYTDSQKVSMKALVEAKRVEAASRYAEECIQATQDIYPGNTKALSERLRDVQSESQKVTGEMEHLWREVIPELLDVNLELQATHILYGDYNLKILRQNYFTSKQDTLIRELVVQRARNHFLGMGYETESRAHHQVHRELSTIEQMLQEDHRDHQSRMNLMSDSCLVVPKSPRNTVNSRDVFINHLSQVIKSTPTVETQQLFLTFKDILDNASHLTGNLHKLRDILRDSSESQDKRISMLEQHMKACEAAVYDKTALPEVQVLLTPPQIQNGITQLEQMIENMEQTILEIMGEYNNKLKVLKGDPLEARKRQLFVHFFTQPAQLRREIKAIMDRLQALSVT</sequence>
<evidence type="ECO:0000256" key="6">
    <source>
        <dbReference type="ARBA" id="ARBA00022776"/>
    </source>
</evidence>
<dbReference type="OrthoDB" id="2159690at2759"/>
<evidence type="ECO:0000256" key="3">
    <source>
        <dbReference type="ARBA" id="ARBA00022490"/>
    </source>
</evidence>
<evidence type="ECO:0000256" key="8">
    <source>
        <dbReference type="ARBA" id="ARBA00023212"/>
    </source>
</evidence>
<dbReference type="GO" id="GO:0005874">
    <property type="term" value="C:microtubule"/>
    <property type="evidence" value="ECO:0007669"/>
    <property type="project" value="UniProtKB-KW"/>
</dbReference>
<evidence type="ECO:0000313" key="13">
    <source>
        <dbReference type="Proteomes" id="UP000230750"/>
    </source>
</evidence>
<dbReference type="GO" id="GO:0051301">
    <property type="term" value="P:cell division"/>
    <property type="evidence" value="ECO:0007669"/>
    <property type="project" value="UniProtKB-KW"/>
</dbReference>
<keyword evidence="3" id="KW-0963">Cytoplasm</keyword>
<evidence type="ECO:0000256" key="7">
    <source>
        <dbReference type="ARBA" id="ARBA00023054"/>
    </source>
</evidence>
<organism evidence="12 13">
    <name type="scientific">Stichopus japonicus</name>
    <name type="common">Sea cucumber</name>
    <dbReference type="NCBI Taxonomy" id="307972"/>
    <lineage>
        <taxon>Eukaryota</taxon>
        <taxon>Metazoa</taxon>
        <taxon>Echinodermata</taxon>
        <taxon>Eleutherozoa</taxon>
        <taxon>Echinozoa</taxon>
        <taxon>Holothuroidea</taxon>
        <taxon>Aspidochirotacea</taxon>
        <taxon>Aspidochirotida</taxon>
        <taxon>Stichopodidae</taxon>
        <taxon>Apostichopus</taxon>
    </lineage>
</organism>
<dbReference type="GO" id="GO:0051225">
    <property type="term" value="P:spindle assembly"/>
    <property type="evidence" value="ECO:0007669"/>
    <property type="project" value="InterPro"/>
</dbReference>